<sequence>MKTLAVIKPISIKLQKKSNDIVKSYCMISETEKELNEKRDEAEAVFKRWYSNAVKLSLDLGTEPSVPKTASRQQHWANAPHDTPEECYRRNLFVPFLDHITQEMSSSNTQKTAVQLLGLVPSITMSRTDANIDAVSEMYSSNLPNPQTLDVEYHRWTRKWQSERSQPDALQPALELQNLMFLFFNACDADIFPNIHCLLRIACTIPVTSLQLTTSGQTVP</sequence>
<organism evidence="1 2">
    <name type="scientific">Porites evermanni</name>
    <dbReference type="NCBI Taxonomy" id="104178"/>
    <lineage>
        <taxon>Eukaryota</taxon>
        <taxon>Metazoa</taxon>
        <taxon>Cnidaria</taxon>
        <taxon>Anthozoa</taxon>
        <taxon>Hexacorallia</taxon>
        <taxon>Scleractinia</taxon>
        <taxon>Fungiina</taxon>
        <taxon>Poritidae</taxon>
        <taxon>Porites</taxon>
    </lineage>
</organism>
<dbReference type="PANTHER" id="PTHR46289">
    <property type="entry name" value="52 KDA REPRESSOR OF THE INHIBITOR OF THE PROTEIN KINASE-LIKE PROTEIN-RELATED"/>
    <property type="match status" value="1"/>
</dbReference>
<reference evidence="1 2" key="1">
    <citation type="submission" date="2022-05" db="EMBL/GenBank/DDBJ databases">
        <authorList>
            <consortium name="Genoscope - CEA"/>
            <person name="William W."/>
        </authorList>
    </citation>
    <scope>NUCLEOTIDE SEQUENCE [LARGE SCALE GENOMIC DNA]</scope>
</reference>
<keyword evidence="2" id="KW-1185">Reference proteome</keyword>
<evidence type="ECO:0000313" key="1">
    <source>
        <dbReference type="EMBL" id="CAH3019707.1"/>
    </source>
</evidence>
<gene>
    <name evidence="1" type="ORF">PEVE_00003964</name>
</gene>
<accession>A0ABN8LV87</accession>
<dbReference type="Proteomes" id="UP001159427">
    <property type="component" value="Unassembled WGS sequence"/>
</dbReference>
<name>A0ABN8LV87_9CNID</name>
<dbReference type="PANTHER" id="PTHR46289:SF16">
    <property type="entry name" value="52 KDA REPRESSOR OF THE INHIBITOR OF THE PROTEIN KINASE"/>
    <property type="match status" value="1"/>
</dbReference>
<dbReference type="InterPro" id="IPR052958">
    <property type="entry name" value="IFN-induced_PKR_regulator"/>
</dbReference>
<proteinExistence type="predicted"/>
<evidence type="ECO:0000313" key="2">
    <source>
        <dbReference type="Proteomes" id="UP001159427"/>
    </source>
</evidence>
<protein>
    <submittedName>
        <fullName evidence="1">Uncharacterized protein</fullName>
    </submittedName>
</protein>
<comment type="caution">
    <text evidence="1">The sequence shown here is derived from an EMBL/GenBank/DDBJ whole genome shotgun (WGS) entry which is preliminary data.</text>
</comment>
<dbReference type="EMBL" id="CALNXI010000124">
    <property type="protein sequence ID" value="CAH3019707.1"/>
    <property type="molecule type" value="Genomic_DNA"/>
</dbReference>